<evidence type="ECO:0000256" key="3">
    <source>
        <dbReference type="ARBA" id="ARBA00023125"/>
    </source>
</evidence>
<dbReference type="GO" id="GO:0003677">
    <property type="term" value="F:DNA binding"/>
    <property type="evidence" value="ECO:0007669"/>
    <property type="project" value="UniProtKB-KW"/>
</dbReference>
<dbReference type="SMART" id="SM00421">
    <property type="entry name" value="HTH_LUXR"/>
    <property type="match status" value="1"/>
</dbReference>
<evidence type="ECO:0000256" key="1">
    <source>
        <dbReference type="ARBA" id="ARBA00022553"/>
    </source>
</evidence>
<dbReference type="PANTHER" id="PTHR43214">
    <property type="entry name" value="TWO-COMPONENT RESPONSE REGULATOR"/>
    <property type="match status" value="1"/>
</dbReference>
<dbReference type="RefSeq" id="WP_203947938.1">
    <property type="nucleotide sequence ID" value="NZ_BOOR01000056.1"/>
</dbReference>
<dbReference type="Pfam" id="PF00072">
    <property type="entry name" value="Response_reg"/>
    <property type="match status" value="1"/>
</dbReference>
<evidence type="ECO:0000259" key="7">
    <source>
        <dbReference type="PROSITE" id="PS50110"/>
    </source>
</evidence>
<evidence type="ECO:0000256" key="4">
    <source>
        <dbReference type="ARBA" id="ARBA00023163"/>
    </source>
</evidence>
<reference evidence="8" key="1">
    <citation type="submission" date="2021-01" db="EMBL/GenBank/DDBJ databases">
        <title>Whole genome shotgun sequence of Planotetraspora thailandica NBRC 104271.</title>
        <authorList>
            <person name="Komaki H."/>
            <person name="Tamura T."/>
        </authorList>
    </citation>
    <scope>NUCLEOTIDE SEQUENCE</scope>
    <source>
        <strain evidence="8">NBRC 104271</strain>
    </source>
</reference>
<dbReference type="AlphaFoldDB" id="A0A8J3V6E6"/>
<feature type="modified residue" description="4-aspartylphosphate" evidence="5">
    <location>
        <position position="57"/>
    </location>
</feature>
<evidence type="ECO:0000256" key="5">
    <source>
        <dbReference type="PROSITE-ProRule" id="PRU00169"/>
    </source>
</evidence>
<feature type="domain" description="HTH luxR-type" evidence="6">
    <location>
        <begin position="147"/>
        <end position="212"/>
    </location>
</feature>
<keyword evidence="4" id="KW-0804">Transcription</keyword>
<comment type="caution">
    <text evidence="8">The sequence shown here is derived from an EMBL/GenBank/DDBJ whole genome shotgun (WGS) entry which is preliminary data.</text>
</comment>
<dbReference type="PROSITE" id="PS50110">
    <property type="entry name" value="RESPONSE_REGULATORY"/>
    <property type="match status" value="1"/>
</dbReference>
<dbReference type="GO" id="GO:0006355">
    <property type="term" value="P:regulation of DNA-templated transcription"/>
    <property type="evidence" value="ECO:0007669"/>
    <property type="project" value="InterPro"/>
</dbReference>
<dbReference type="InterPro" id="IPR011006">
    <property type="entry name" value="CheY-like_superfamily"/>
</dbReference>
<dbReference type="CDD" id="cd17535">
    <property type="entry name" value="REC_NarL-like"/>
    <property type="match status" value="1"/>
</dbReference>
<sequence length="225" mass="23396">MTTAVRVLIVDDHPIFLDGLRTALTGLPELEVVGAATDGVSAIEAVTSLRPDVVLMDLTMPGMSGVEATRRISAQGGPAVLVLTMHADDDSVYAAIRAGATGYLLKGSDRADVVRAVLAVAAGEAVFGSEIARRVLRSFAEGPQAVTARPFPELSPRELEILDLVAGGLGNQAIGRRLSITPKTVRNNVSTILGKLHAADRGEVVAKARAHGLGRPASGTDPHRS</sequence>
<dbReference type="InterPro" id="IPR016032">
    <property type="entry name" value="Sig_transdc_resp-reg_C-effctor"/>
</dbReference>
<gene>
    <name evidence="8" type="ORF">Pth03_62100</name>
</gene>
<accession>A0A8J3V6E6</accession>
<protein>
    <submittedName>
        <fullName evidence="8">DNA-binding response regulator</fullName>
    </submittedName>
</protein>
<dbReference type="InterPro" id="IPR039420">
    <property type="entry name" value="WalR-like"/>
</dbReference>
<dbReference type="PANTHER" id="PTHR43214:SF24">
    <property type="entry name" value="TRANSCRIPTIONAL REGULATORY PROTEIN NARL-RELATED"/>
    <property type="match status" value="1"/>
</dbReference>
<dbReference type="SUPFAM" id="SSF52172">
    <property type="entry name" value="CheY-like"/>
    <property type="match status" value="1"/>
</dbReference>
<dbReference type="SMART" id="SM00448">
    <property type="entry name" value="REC"/>
    <property type="match status" value="1"/>
</dbReference>
<evidence type="ECO:0000256" key="2">
    <source>
        <dbReference type="ARBA" id="ARBA00023015"/>
    </source>
</evidence>
<dbReference type="Pfam" id="PF00196">
    <property type="entry name" value="GerE"/>
    <property type="match status" value="1"/>
</dbReference>
<name>A0A8J3V6E6_9ACTN</name>
<dbReference type="GO" id="GO:0000160">
    <property type="term" value="P:phosphorelay signal transduction system"/>
    <property type="evidence" value="ECO:0007669"/>
    <property type="project" value="InterPro"/>
</dbReference>
<dbReference type="SUPFAM" id="SSF46894">
    <property type="entry name" value="C-terminal effector domain of the bipartite response regulators"/>
    <property type="match status" value="1"/>
</dbReference>
<evidence type="ECO:0000313" key="8">
    <source>
        <dbReference type="EMBL" id="GII57821.1"/>
    </source>
</evidence>
<keyword evidence="2" id="KW-0805">Transcription regulation</keyword>
<evidence type="ECO:0000313" key="9">
    <source>
        <dbReference type="Proteomes" id="UP000605992"/>
    </source>
</evidence>
<evidence type="ECO:0000259" key="6">
    <source>
        <dbReference type="PROSITE" id="PS50043"/>
    </source>
</evidence>
<proteinExistence type="predicted"/>
<keyword evidence="9" id="KW-1185">Reference proteome</keyword>
<dbReference type="InterPro" id="IPR001789">
    <property type="entry name" value="Sig_transdc_resp-reg_receiver"/>
</dbReference>
<feature type="domain" description="Response regulatory" evidence="7">
    <location>
        <begin position="6"/>
        <end position="121"/>
    </location>
</feature>
<organism evidence="8 9">
    <name type="scientific">Planotetraspora thailandica</name>
    <dbReference type="NCBI Taxonomy" id="487172"/>
    <lineage>
        <taxon>Bacteria</taxon>
        <taxon>Bacillati</taxon>
        <taxon>Actinomycetota</taxon>
        <taxon>Actinomycetes</taxon>
        <taxon>Streptosporangiales</taxon>
        <taxon>Streptosporangiaceae</taxon>
        <taxon>Planotetraspora</taxon>
    </lineage>
</organism>
<dbReference type="EMBL" id="BOOR01000056">
    <property type="protein sequence ID" value="GII57821.1"/>
    <property type="molecule type" value="Genomic_DNA"/>
</dbReference>
<dbReference type="PRINTS" id="PR00038">
    <property type="entry name" value="HTHLUXR"/>
</dbReference>
<dbReference type="InterPro" id="IPR058245">
    <property type="entry name" value="NreC/VraR/RcsB-like_REC"/>
</dbReference>
<keyword evidence="1 5" id="KW-0597">Phosphoprotein</keyword>
<keyword evidence="3 8" id="KW-0238">DNA-binding</keyword>
<dbReference type="Gene3D" id="3.40.50.2300">
    <property type="match status" value="1"/>
</dbReference>
<dbReference type="PROSITE" id="PS50043">
    <property type="entry name" value="HTH_LUXR_2"/>
    <property type="match status" value="1"/>
</dbReference>
<dbReference type="Proteomes" id="UP000605992">
    <property type="component" value="Unassembled WGS sequence"/>
</dbReference>
<dbReference type="CDD" id="cd06170">
    <property type="entry name" value="LuxR_C_like"/>
    <property type="match status" value="1"/>
</dbReference>
<dbReference type="InterPro" id="IPR000792">
    <property type="entry name" value="Tscrpt_reg_LuxR_C"/>
</dbReference>